<protein>
    <recommendedName>
        <fullName evidence="4">Secreted protein</fullName>
    </recommendedName>
</protein>
<organism evidence="2 3">
    <name type="scientific">Mycolicibacterium flavescens</name>
    <name type="common">Mycobacterium flavescens</name>
    <dbReference type="NCBI Taxonomy" id="1776"/>
    <lineage>
        <taxon>Bacteria</taxon>
        <taxon>Bacillati</taxon>
        <taxon>Actinomycetota</taxon>
        <taxon>Actinomycetes</taxon>
        <taxon>Mycobacteriales</taxon>
        <taxon>Mycobacteriaceae</taxon>
        <taxon>Mycolicibacterium</taxon>
    </lineage>
</organism>
<reference evidence="3" key="1">
    <citation type="submission" date="2016-09" db="EMBL/GenBank/DDBJ databases">
        <authorList>
            <person name="Greninger A.L."/>
            <person name="Jerome K.R."/>
            <person name="Mcnair B."/>
            <person name="Wallis C."/>
            <person name="Fang F."/>
        </authorList>
    </citation>
    <scope>NUCLEOTIDE SEQUENCE [LARGE SCALE GENOMIC DNA]</scope>
    <source>
        <strain evidence="3">M6</strain>
    </source>
</reference>
<dbReference type="Proteomes" id="UP000094053">
    <property type="component" value="Unassembled WGS sequence"/>
</dbReference>
<gene>
    <name evidence="2" type="ORF">BHQ18_24320</name>
</gene>
<keyword evidence="1" id="KW-0732">Signal</keyword>
<evidence type="ECO:0000313" key="2">
    <source>
        <dbReference type="EMBL" id="ODQ87300.1"/>
    </source>
</evidence>
<name>A0A1E3RBM7_MYCFV</name>
<feature type="chain" id="PRO_5009134702" description="Secreted protein" evidence="1">
    <location>
        <begin position="25"/>
        <end position="139"/>
    </location>
</feature>
<dbReference type="AlphaFoldDB" id="A0A1E3RBM7"/>
<sequence>MIRRLLAAAVIAGAAICAAPLATADENVYPDTPGRYATDVPGMSYDAHLAGPCTNMELFTFGRGPGGEVLQCRWIENQWPPVYTGFWVAAYELFGVQEVGSPCPKPQAAAQAPDGRPLLCLGQRGWQPGFFTREGFFPR</sequence>
<dbReference type="RefSeq" id="WP_069416218.1">
    <property type="nucleotide sequence ID" value="NZ_JACKUL010000010.1"/>
</dbReference>
<feature type="signal peptide" evidence="1">
    <location>
        <begin position="1"/>
        <end position="24"/>
    </location>
</feature>
<evidence type="ECO:0000256" key="1">
    <source>
        <dbReference type="SAM" id="SignalP"/>
    </source>
</evidence>
<dbReference type="EMBL" id="MIHA01000023">
    <property type="protein sequence ID" value="ODQ87300.1"/>
    <property type="molecule type" value="Genomic_DNA"/>
</dbReference>
<accession>A0A1E3RBM7</accession>
<comment type="caution">
    <text evidence="2">The sequence shown here is derived from an EMBL/GenBank/DDBJ whole genome shotgun (WGS) entry which is preliminary data.</text>
</comment>
<keyword evidence="3" id="KW-1185">Reference proteome</keyword>
<evidence type="ECO:0008006" key="4">
    <source>
        <dbReference type="Google" id="ProtNLM"/>
    </source>
</evidence>
<dbReference type="STRING" id="1776.BHQ18_24320"/>
<proteinExistence type="predicted"/>
<evidence type="ECO:0000313" key="3">
    <source>
        <dbReference type="Proteomes" id="UP000094053"/>
    </source>
</evidence>
<dbReference type="OrthoDB" id="4748009at2"/>